<keyword evidence="1" id="KW-1133">Transmembrane helix</keyword>
<evidence type="ECO:0000313" key="2">
    <source>
        <dbReference type="EMBL" id="GAC30610.1"/>
    </source>
</evidence>
<evidence type="ECO:0000256" key="1">
    <source>
        <dbReference type="SAM" id="Phobius"/>
    </source>
</evidence>
<organism evidence="2 3">
    <name type="scientific">Brumicola pallidula DSM 14239 = ACAM 615</name>
    <dbReference type="NCBI Taxonomy" id="1121922"/>
    <lineage>
        <taxon>Bacteria</taxon>
        <taxon>Pseudomonadati</taxon>
        <taxon>Pseudomonadota</taxon>
        <taxon>Gammaproteobacteria</taxon>
        <taxon>Alteromonadales</taxon>
        <taxon>Alteromonadaceae</taxon>
        <taxon>Brumicola</taxon>
    </lineage>
</organism>
<sequence>MLCDKPYYAHLASFFGWLRLYKYFFSGTKDHLHYLQVSLSFFGYLLDIIIIIFFAALVANTDV</sequence>
<accession>K7A544</accession>
<proteinExistence type="predicted"/>
<dbReference type="EMBL" id="BAEQ01000065">
    <property type="protein sequence ID" value="GAC30610.1"/>
    <property type="molecule type" value="Genomic_DNA"/>
</dbReference>
<dbReference type="AlphaFoldDB" id="K7A544"/>
<feature type="transmembrane region" description="Helical" evidence="1">
    <location>
        <begin position="37"/>
        <end position="59"/>
    </location>
</feature>
<keyword evidence="1" id="KW-0812">Transmembrane</keyword>
<name>K7A544_9ALTE</name>
<gene>
    <name evidence="2" type="ORF">GPAL_3770</name>
</gene>
<protein>
    <submittedName>
        <fullName evidence="2">Uncharacterized protein</fullName>
    </submittedName>
</protein>
<dbReference type="Proteomes" id="UP000006251">
    <property type="component" value="Unassembled WGS sequence"/>
</dbReference>
<reference evidence="3" key="1">
    <citation type="journal article" date="2014" name="Environ. Microbiol.">
        <title>Comparative genomics of the marine bacterial genus Glaciecola reveals the high degree of genomic diversity and genomic characteristic for cold adaptation.</title>
        <authorList>
            <person name="Qin Q.L."/>
            <person name="Xie B.B."/>
            <person name="Yu Y."/>
            <person name="Shu Y.L."/>
            <person name="Rong J.C."/>
            <person name="Zhang Y.J."/>
            <person name="Zhao D.L."/>
            <person name="Chen X.L."/>
            <person name="Zhang X.Y."/>
            <person name="Chen B."/>
            <person name="Zhou B.C."/>
            <person name="Zhang Y.Z."/>
        </authorList>
    </citation>
    <scope>NUCLEOTIDE SEQUENCE [LARGE SCALE GENOMIC DNA]</scope>
    <source>
        <strain evidence="3">ACAM 615</strain>
    </source>
</reference>
<keyword evidence="3" id="KW-1185">Reference proteome</keyword>
<evidence type="ECO:0000313" key="3">
    <source>
        <dbReference type="Proteomes" id="UP000006251"/>
    </source>
</evidence>
<keyword evidence="1" id="KW-0472">Membrane</keyword>
<comment type="caution">
    <text evidence="2">The sequence shown here is derived from an EMBL/GenBank/DDBJ whole genome shotgun (WGS) entry which is preliminary data.</text>
</comment>